<dbReference type="EMBL" id="JBHULT010000005">
    <property type="protein sequence ID" value="MFD2516808.1"/>
    <property type="molecule type" value="Genomic_DNA"/>
</dbReference>
<dbReference type="RefSeq" id="WP_380748230.1">
    <property type="nucleotide sequence ID" value="NZ_JBHULT010000005.1"/>
</dbReference>
<keyword evidence="3" id="KW-0808">Transferase</keyword>
<dbReference type="InterPro" id="IPR028098">
    <property type="entry name" value="Glyco_trans_4-like_N"/>
</dbReference>
<dbReference type="GO" id="GO:0016757">
    <property type="term" value="F:glycosyltransferase activity"/>
    <property type="evidence" value="ECO:0007669"/>
    <property type="project" value="UniProtKB-KW"/>
</dbReference>
<comment type="caution">
    <text evidence="3">The sequence shown here is derived from an EMBL/GenBank/DDBJ whole genome shotgun (WGS) entry which is preliminary data.</text>
</comment>
<gene>
    <name evidence="3" type="ORF">ACFSTG_02785</name>
</gene>
<proteinExistence type="predicted"/>
<dbReference type="InterPro" id="IPR001296">
    <property type="entry name" value="Glyco_trans_1"/>
</dbReference>
<accession>A0ABW5ITS2</accession>
<organism evidence="3 4">
    <name type="scientific">Salinimicrobium flavum</name>
    <dbReference type="NCBI Taxonomy" id="1737065"/>
    <lineage>
        <taxon>Bacteria</taxon>
        <taxon>Pseudomonadati</taxon>
        <taxon>Bacteroidota</taxon>
        <taxon>Flavobacteriia</taxon>
        <taxon>Flavobacteriales</taxon>
        <taxon>Flavobacteriaceae</taxon>
        <taxon>Salinimicrobium</taxon>
    </lineage>
</organism>
<protein>
    <submittedName>
        <fullName evidence="3">Glycosyltransferase</fullName>
        <ecNumber evidence="3">2.4.-.-</ecNumber>
    </submittedName>
</protein>
<dbReference type="SUPFAM" id="SSF53756">
    <property type="entry name" value="UDP-Glycosyltransferase/glycogen phosphorylase"/>
    <property type="match status" value="1"/>
</dbReference>
<name>A0ABW5ITS2_9FLAO</name>
<feature type="domain" description="Glycosyltransferase subfamily 4-like N-terminal" evidence="2">
    <location>
        <begin position="49"/>
        <end position="166"/>
    </location>
</feature>
<dbReference type="PANTHER" id="PTHR12526:SF630">
    <property type="entry name" value="GLYCOSYLTRANSFERASE"/>
    <property type="match status" value="1"/>
</dbReference>
<sequence length="366" mass="41882">MKILHVSTIIEWRGGDNQMLTTYHILKTHRDLEQIIFCAKDSVLEKKCLEQDISFYSASRKSKYSLKFLTELIKVIRKEKINVLHVHDSKAFTLSLLAVKFFPKLRFVYSRKRNNKVHKNFFKVRKYNSPRIDKIICVSEAVKEVLKPVLKDESKVKVIYDGIEVEKFSKFRNTGILHRDYNLPPDTLIVGNIAGLTKQKDLFTFLEAAEIILQNTQKPVRFVIVGQGPLEQELKSRSTQLGISDQVIFAGFRNDIPEILPEFDVFMLSSDTEGLPLSIMEAFAAGVPVAATAAGGTGEAVKNEITGMISPVKQPESLAHNVIRLLEEEELREKVKKNALELVQRKFNLTVMEREYYEFYKGLEKA</sequence>
<evidence type="ECO:0000259" key="2">
    <source>
        <dbReference type="Pfam" id="PF13439"/>
    </source>
</evidence>
<evidence type="ECO:0000313" key="3">
    <source>
        <dbReference type="EMBL" id="MFD2516808.1"/>
    </source>
</evidence>
<feature type="domain" description="Glycosyl transferase family 1" evidence="1">
    <location>
        <begin position="178"/>
        <end position="339"/>
    </location>
</feature>
<dbReference type="Gene3D" id="3.40.50.2000">
    <property type="entry name" value="Glycogen Phosphorylase B"/>
    <property type="match status" value="2"/>
</dbReference>
<dbReference type="Pfam" id="PF13439">
    <property type="entry name" value="Glyco_transf_4"/>
    <property type="match status" value="1"/>
</dbReference>
<keyword evidence="4" id="KW-1185">Reference proteome</keyword>
<dbReference type="EC" id="2.4.-.-" evidence="3"/>
<dbReference type="Pfam" id="PF00534">
    <property type="entry name" value="Glycos_transf_1"/>
    <property type="match status" value="1"/>
</dbReference>
<keyword evidence="3" id="KW-0328">Glycosyltransferase</keyword>
<dbReference type="Proteomes" id="UP001597468">
    <property type="component" value="Unassembled WGS sequence"/>
</dbReference>
<dbReference type="PANTHER" id="PTHR12526">
    <property type="entry name" value="GLYCOSYLTRANSFERASE"/>
    <property type="match status" value="1"/>
</dbReference>
<reference evidence="4" key="1">
    <citation type="journal article" date="2019" name="Int. J. Syst. Evol. Microbiol.">
        <title>The Global Catalogue of Microorganisms (GCM) 10K type strain sequencing project: providing services to taxonomists for standard genome sequencing and annotation.</title>
        <authorList>
            <consortium name="The Broad Institute Genomics Platform"/>
            <consortium name="The Broad Institute Genome Sequencing Center for Infectious Disease"/>
            <person name="Wu L."/>
            <person name="Ma J."/>
        </authorList>
    </citation>
    <scope>NUCLEOTIDE SEQUENCE [LARGE SCALE GENOMIC DNA]</scope>
    <source>
        <strain evidence="4">KCTC 42585</strain>
    </source>
</reference>
<evidence type="ECO:0000259" key="1">
    <source>
        <dbReference type="Pfam" id="PF00534"/>
    </source>
</evidence>
<evidence type="ECO:0000313" key="4">
    <source>
        <dbReference type="Proteomes" id="UP001597468"/>
    </source>
</evidence>